<feature type="transmembrane region" description="Helical" evidence="2">
    <location>
        <begin position="327"/>
        <end position="347"/>
    </location>
</feature>
<sequence length="491" mass="55230">MTSQKGQGEQVPGSLWGVQEEELDPSQPTNGGASDVIVNGRLGRYCAAAGLEIGSARIEGIVVAFIMLYTTMGAVRLASGVGLPVARGMGTLAAKMAEYRKMWKPTEPKDWAMQYQERYIPLTKCQIVQHLIQDIHCDNSERRSFLSFVDQLEHSLLQPYHSTLEALQLLYDPINPDRDATLEVPLMDSERLLKEEEVLNQLQPVLDQANFNVLSEDALAYALVVHHPQDGVQVYVNLDRYEYIRFWALGQRLGPLSTQMSTSPKSSFFSRSPRTPPERRYFKRVLVAARPRNGHMVLKCFKDIPLEGLEQLLPVVKVRTSRFDRTLLNTMLLVSGGIVFVNVGMVVLTDLKIGTSFLLFLFAGFMTFRTWKVFSQRRNVNSLELAHMLYYKSTSNNSELLGGLTLRAQEEHAKEVILAHSFSKKLNLPNDGSGAEDPITVARVKEQVEAWLLSKSGLEITFSAQRALHNMKKLSEKNKEMPLLSSSEKLT</sequence>
<gene>
    <name evidence="3" type="ORF">XELAEV_18036167mg</name>
</gene>
<evidence type="ECO:0008006" key="5">
    <source>
        <dbReference type="Google" id="ProtNLM"/>
    </source>
</evidence>
<evidence type="ECO:0000256" key="1">
    <source>
        <dbReference type="ARBA" id="ARBA00022553"/>
    </source>
</evidence>
<feature type="transmembrane region" description="Helical" evidence="2">
    <location>
        <begin position="353"/>
        <end position="371"/>
    </location>
</feature>
<dbReference type="GO" id="GO:0005739">
    <property type="term" value="C:mitochondrion"/>
    <property type="evidence" value="ECO:0007669"/>
    <property type="project" value="TreeGrafter"/>
</dbReference>
<proteinExistence type="predicted"/>
<name>A0A974HCT1_XENLA</name>
<dbReference type="Proteomes" id="UP000694892">
    <property type="component" value="Chromosome 7L"/>
</dbReference>
<dbReference type="PANTHER" id="PTHR16095">
    <property type="entry name" value="TRANSMEMBRANE PROTEIN 143 FAMILY MEMBER"/>
    <property type="match status" value="1"/>
</dbReference>
<reference evidence="4" key="1">
    <citation type="journal article" date="2016" name="Nature">
        <title>Genome evolution in the allotetraploid frog Xenopus laevis.</title>
        <authorList>
            <person name="Session A.M."/>
            <person name="Uno Y."/>
            <person name="Kwon T."/>
            <person name="Chapman J.A."/>
            <person name="Toyoda A."/>
            <person name="Takahashi S."/>
            <person name="Fukui A."/>
            <person name="Hikosaka A."/>
            <person name="Suzuki A."/>
            <person name="Kondo M."/>
            <person name="van Heeringen S.J."/>
            <person name="Quigley I."/>
            <person name="Heinz S."/>
            <person name="Ogino H."/>
            <person name="Ochi H."/>
            <person name="Hellsten U."/>
            <person name="Lyons J.B."/>
            <person name="Simakov O."/>
            <person name="Putnam N."/>
            <person name="Stites J."/>
            <person name="Kuroki Y."/>
            <person name="Tanaka T."/>
            <person name="Michiue T."/>
            <person name="Watanabe M."/>
            <person name="Bogdanovic O."/>
            <person name="Lister R."/>
            <person name="Georgiou G."/>
            <person name="Paranjpe S.S."/>
            <person name="van Kruijsbergen I."/>
            <person name="Shu S."/>
            <person name="Carlson J."/>
            <person name="Kinoshita T."/>
            <person name="Ohta Y."/>
            <person name="Mawaribuchi S."/>
            <person name="Jenkins J."/>
            <person name="Grimwood J."/>
            <person name="Schmutz J."/>
            <person name="Mitros T."/>
            <person name="Mozaffari S.V."/>
            <person name="Suzuki Y."/>
            <person name="Haramoto Y."/>
            <person name="Yamamoto T.S."/>
            <person name="Takagi C."/>
            <person name="Heald R."/>
            <person name="Miller K."/>
            <person name="Haudenschild C."/>
            <person name="Kitzman J."/>
            <person name="Nakayama T."/>
            <person name="Izutsu Y."/>
            <person name="Robert J."/>
            <person name="Fortriede J."/>
            <person name="Burns K."/>
            <person name="Lotay V."/>
            <person name="Karimi K."/>
            <person name="Yasuoka Y."/>
            <person name="Dichmann D.S."/>
            <person name="Flajnik M.F."/>
            <person name="Houston D.W."/>
            <person name="Shendure J."/>
            <person name="DuPasquier L."/>
            <person name="Vize P.D."/>
            <person name="Zorn A.M."/>
            <person name="Ito M."/>
            <person name="Marcotte E.M."/>
            <person name="Wallingford J.B."/>
            <person name="Ito Y."/>
            <person name="Asashima M."/>
            <person name="Ueno N."/>
            <person name="Matsuda Y."/>
            <person name="Veenstra G.J."/>
            <person name="Fujiyama A."/>
            <person name="Harland R.M."/>
            <person name="Taira M."/>
            <person name="Rokhsar D.S."/>
        </authorList>
    </citation>
    <scope>NUCLEOTIDE SEQUENCE [LARGE SCALE GENOMIC DNA]</scope>
    <source>
        <strain evidence="4">J</strain>
    </source>
</reference>
<accession>A0A974HCT1</accession>
<dbReference type="AlphaFoldDB" id="A0A974HCT1"/>
<dbReference type="InterPro" id="IPR022227">
    <property type="entry name" value="DUF3754"/>
</dbReference>
<evidence type="ECO:0000313" key="3">
    <source>
        <dbReference type="EMBL" id="OCT73188.1"/>
    </source>
</evidence>
<evidence type="ECO:0000313" key="4">
    <source>
        <dbReference type="Proteomes" id="UP000694892"/>
    </source>
</evidence>
<keyword evidence="1" id="KW-0597">Phosphoprotein</keyword>
<dbReference type="EMBL" id="CM004478">
    <property type="protein sequence ID" value="OCT73188.1"/>
    <property type="molecule type" value="Genomic_DNA"/>
</dbReference>
<dbReference type="OMA" id="RFHADEA"/>
<keyword evidence="2" id="KW-1133">Transmembrane helix</keyword>
<evidence type="ECO:0000256" key="2">
    <source>
        <dbReference type="SAM" id="Phobius"/>
    </source>
</evidence>
<protein>
    <recommendedName>
        <fullName evidence="5">Transmembrane protein 143</fullName>
    </recommendedName>
</protein>
<dbReference type="PANTHER" id="PTHR16095:SF10">
    <property type="entry name" value="TRANSMEMBRANE PROTEIN 143"/>
    <property type="match status" value="1"/>
</dbReference>
<organism evidence="3 4">
    <name type="scientific">Xenopus laevis</name>
    <name type="common">African clawed frog</name>
    <dbReference type="NCBI Taxonomy" id="8355"/>
    <lineage>
        <taxon>Eukaryota</taxon>
        <taxon>Metazoa</taxon>
        <taxon>Chordata</taxon>
        <taxon>Craniata</taxon>
        <taxon>Vertebrata</taxon>
        <taxon>Euteleostomi</taxon>
        <taxon>Amphibia</taxon>
        <taxon>Batrachia</taxon>
        <taxon>Anura</taxon>
        <taxon>Pipoidea</taxon>
        <taxon>Pipidae</taxon>
        <taxon>Xenopodinae</taxon>
        <taxon>Xenopus</taxon>
        <taxon>Xenopus</taxon>
    </lineage>
</organism>
<keyword evidence="2" id="KW-0472">Membrane</keyword>
<keyword evidence="2" id="KW-0812">Transmembrane</keyword>
<dbReference type="Pfam" id="PF12576">
    <property type="entry name" value="DUF3754"/>
    <property type="match status" value="1"/>
</dbReference>